<protein>
    <recommendedName>
        <fullName evidence="4">Methylamine utilization protein MauE</fullName>
    </recommendedName>
</protein>
<keyword evidence="3" id="KW-1185">Reference proteome</keyword>
<proteinExistence type="predicted"/>
<feature type="transmembrane region" description="Helical" evidence="1">
    <location>
        <begin position="69"/>
        <end position="87"/>
    </location>
</feature>
<keyword evidence="1" id="KW-1133">Transmembrane helix</keyword>
<dbReference type="STRING" id="1210086.GCA_001613105_02405"/>
<dbReference type="EMBL" id="QQBC01000007">
    <property type="protein sequence ID" value="RDI64795.1"/>
    <property type="molecule type" value="Genomic_DNA"/>
</dbReference>
<organism evidence="2 3">
    <name type="scientific">Nocardia pseudobrasiliensis</name>
    <dbReference type="NCBI Taxonomy" id="45979"/>
    <lineage>
        <taxon>Bacteria</taxon>
        <taxon>Bacillati</taxon>
        <taxon>Actinomycetota</taxon>
        <taxon>Actinomycetes</taxon>
        <taxon>Mycobacteriales</taxon>
        <taxon>Nocardiaceae</taxon>
        <taxon>Nocardia</taxon>
    </lineage>
</organism>
<gene>
    <name evidence="2" type="ORF">DFR76_107171</name>
</gene>
<evidence type="ECO:0000313" key="2">
    <source>
        <dbReference type="EMBL" id="RDI64795.1"/>
    </source>
</evidence>
<dbReference type="AlphaFoldDB" id="A0A370I233"/>
<accession>A0A370I233</accession>
<keyword evidence="1" id="KW-0472">Membrane</keyword>
<name>A0A370I233_9NOCA</name>
<dbReference type="Proteomes" id="UP000254869">
    <property type="component" value="Unassembled WGS sequence"/>
</dbReference>
<feature type="transmembrane region" description="Helical" evidence="1">
    <location>
        <begin position="107"/>
        <end position="127"/>
    </location>
</feature>
<evidence type="ECO:0000256" key="1">
    <source>
        <dbReference type="SAM" id="Phobius"/>
    </source>
</evidence>
<feature type="transmembrane region" description="Helical" evidence="1">
    <location>
        <begin position="133"/>
        <end position="151"/>
    </location>
</feature>
<evidence type="ECO:0000313" key="3">
    <source>
        <dbReference type="Proteomes" id="UP000254869"/>
    </source>
</evidence>
<dbReference type="RefSeq" id="WP_067996389.1">
    <property type="nucleotide sequence ID" value="NZ_QQBC01000007.1"/>
</dbReference>
<sequence length="284" mass="29124">MNLAVSLLLVALAAVLLGAAAAKTFAAWRGRLTWPDPTLAGVPIPSGVVIVVEAVAAGSVVAVPAPRSAAAVLAVAYAVLSFAAIRLRGRTCACFGVSSSVVGPGHIAGTAAACLAACVIAVAAPGWGLPVGVRAATLVVIAAAAVIGPVIRNSRRTARARAAEAAAVDPARLVSATGIVVLTQAECPRCAALHVLLDGMIDDRLIQFIDHDADADLPEHIVSGRHSWADYVAAHRELARDAFPCAVAVDPAGRPVGRPRWGILHITRLVETYLQARTLQPVSR</sequence>
<keyword evidence="1" id="KW-0812">Transmembrane</keyword>
<reference evidence="2 3" key="1">
    <citation type="submission" date="2018-07" db="EMBL/GenBank/DDBJ databases">
        <title>Genomic Encyclopedia of Type Strains, Phase IV (KMG-IV): sequencing the most valuable type-strain genomes for metagenomic binning, comparative biology and taxonomic classification.</title>
        <authorList>
            <person name="Goeker M."/>
        </authorList>
    </citation>
    <scope>NUCLEOTIDE SEQUENCE [LARGE SCALE GENOMIC DNA]</scope>
    <source>
        <strain evidence="2 3">DSM 44290</strain>
    </source>
</reference>
<evidence type="ECO:0008006" key="4">
    <source>
        <dbReference type="Google" id="ProtNLM"/>
    </source>
</evidence>
<comment type="caution">
    <text evidence="2">The sequence shown here is derived from an EMBL/GenBank/DDBJ whole genome shotgun (WGS) entry which is preliminary data.</text>
</comment>